<feature type="compositionally biased region" description="Polar residues" evidence="11">
    <location>
        <begin position="1137"/>
        <end position="1147"/>
    </location>
</feature>
<evidence type="ECO:0000256" key="1">
    <source>
        <dbReference type="ARBA" id="ARBA00004123"/>
    </source>
</evidence>
<dbReference type="SMART" id="SM00317">
    <property type="entry name" value="SET"/>
    <property type="match status" value="1"/>
</dbReference>
<keyword evidence="10" id="KW-0539">Nucleus</keyword>
<keyword evidence="7" id="KW-0862">Zinc</keyword>
<sequence>MNHNLQSFLETFPGIYSGAMVGMSRGSNTASLPTFPGSERARESFSSRGQFCVTSPASGLNFWSSNMQSKSKSAFECFSAKYATPSVSGCPRVFCMGKSGHLLLSNTGHLGIVCSCHCCHMSILKFCEHSGLHGVNPGNAVRMESGETIAQWQKLYFLKSGIISSGNESEWDWPEVFSTTSHLMKSNASASDMSKGDFSNILNSATVTLRKQPISNEDGHNIPLKGLNAFTQNNLYDQVKSQIMKSNMAICTPAPNFVGAQLNDGCQPIPPFLDSLKSNEYLPITQSTQIPTNLLKEHECIKKKNVKTGLLGKDVTSSNIELRLGQPPWAGNLVDSFVESPLFTFASSPKLHSLMQMTNNLSREEELQNSFSRAAGSFEMPLNYMSGCSINSDAAIASSQTDNVATSSLFLPFPQFSSQPKGTTNACKNLVNGGIMPMNLHSEYDTVQFGSSNVDWNSNGHKGRQSNDSALEFNKYLDNDNGERFGEDSCTKVNSGFEVNQFMEFGSIRRTIDGSGSCTPVVNRKIYESSFPSDTSVGANALLASKNVSSFGRNNHLTLGTVVPFVGNLKSLPYPVSSSASNQNPTSLQQQGINMDTCMIDENTRLLPLTQMPESSKQQQALYFHDMNQKLGKSGIAEPQNYIYKASVPELGSSGASLKFPQNRGTCGNLEITDGLNRYCDFSALTPTPLQSKQKESQCKNSYDLQNDGPYLSLGMTRSSRKCSEKQSDVYLLGKYVSAARENCCRNNVCTGIGPSCDTAKEKYADVNGVTSFKIASECGRDQNAPKNKNIYFDPSGLGSHGTVKNGSHTPQWRDVPSKIRKPSRDTTLLDQMATVFEGQDGAQVGNISAKPLEKIIGTEALLKEQDFFYVSSGCSAPVVYQASVMEANKVNSYTVDPTNAGCIEKLVRDEGSGIDKGWSSDLIESERSAEFAGSTIGSDLKKGYLRILNDQPCQSLLDDIKLLDSLIWKKRQDQNHIIVSADCRTNPSQKVKGFKGKKQKRNEARIPDASLLPGISSSSDNQNGTSAGAFDPPSSLSEEMQFYHSTSQQRSANKAYIVQPNTNHKLSSFPSEFPSCKNHLNKRYNDEDSYESESISDVEFHTLPGISRMKKSRKDLASDFFGQFQTQETSHEEPNNAKQISSSSRKGSAHRIKRVVVCGKYGEICSELSITEVPKPAKIVSLSEVLRTSKRCSMVPPIETPRLTTKKKWRRLGFGKSLGHSCTKSGLKAKKDDKPVDTIVCNETISMEGFESGNKQNVYKQKKDTNEWQSDIVHRAYSPLKVKSRKIQKLRSINEITAKETQMLDILEYAEDHELDLCNKRSKISVQEHTDMSFINSDSFCCVRRRPISDELNSSLKCNKCLIKVHQDCYGIKALPERGCWCCRPCQTNSKDINLLLNETEGINDEKVEFYGRCGLHGIGPECQSAYDPTDVMGSRAEKEFTCARAEGYKGRRWDGIYNNHCSALKRRGGCLIPDEQLNAWIHINVRKLRSQGIPKFPDSDIEHDPRKEYAWYKQVKGWKNLVVYKSGIHGLGLYTSQCIYRGRMVVEYVGEIVGQRVADKREIEYISGRKLQYKSACYFFKIDKEHIIDATRKGGIARFVNHSCLPNCAAKVITVRRLKKVVFFAERDILPGEEITYDYNFNREDDEKKIPCYCNSKNCRRSLN</sequence>
<dbReference type="EMBL" id="PSQE01000001">
    <property type="protein sequence ID" value="RHN76961.1"/>
    <property type="molecule type" value="Genomic_DNA"/>
</dbReference>
<dbReference type="GO" id="GO:0032259">
    <property type="term" value="P:methylation"/>
    <property type="evidence" value="ECO:0007669"/>
    <property type="project" value="UniProtKB-KW"/>
</dbReference>
<protein>
    <submittedName>
        <fullName evidence="14">Putative histone-lysine N-methyltransferase transcription regulator SET family</fullName>
        <ecNumber evidence="14">2.1.1.43</ecNumber>
    </submittedName>
</protein>
<dbReference type="Pfam" id="PF13831">
    <property type="entry name" value="PHD_2"/>
    <property type="match status" value="1"/>
</dbReference>
<evidence type="ECO:0000256" key="5">
    <source>
        <dbReference type="ARBA" id="ARBA00022723"/>
    </source>
</evidence>
<feature type="domain" description="Post-SET" evidence="13">
    <location>
        <begin position="1650"/>
        <end position="1666"/>
    </location>
</feature>
<keyword evidence="4" id="KW-0949">S-adenosyl-L-methionine</keyword>
<dbReference type="GO" id="GO:0008168">
    <property type="term" value="F:methyltransferase activity"/>
    <property type="evidence" value="ECO:0007669"/>
    <property type="project" value="UniProtKB-KW"/>
</dbReference>
<dbReference type="InterPro" id="IPR032308">
    <property type="entry name" value="TDBD"/>
</dbReference>
<evidence type="ECO:0000256" key="4">
    <source>
        <dbReference type="ARBA" id="ARBA00022691"/>
    </source>
</evidence>
<evidence type="ECO:0000256" key="3">
    <source>
        <dbReference type="ARBA" id="ARBA00022679"/>
    </source>
</evidence>
<dbReference type="CDD" id="cd10518">
    <property type="entry name" value="SET_SETD1-like"/>
    <property type="match status" value="1"/>
</dbReference>
<dbReference type="GO" id="GO:0008270">
    <property type="term" value="F:zinc ion binding"/>
    <property type="evidence" value="ECO:0007669"/>
    <property type="project" value="UniProtKB-KW"/>
</dbReference>
<accession>A0A396JJQ3</accession>
<dbReference type="GO" id="GO:0005634">
    <property type="term" value="C:nucleus"/>
    <property type="evidence" value="ECO:0007669"/>
    <property type="project" value="UniProtKB-SubCell"/>
</dbReference>
<dbReference type="InterPro" id="IPR011011">
    <property type="entry name" value="Znf_FYVE_PHD"/>
</dbReference>
<evidence type="ECO:0000313" key="15">
    <source>
        <dbReference type="Proteomes" id="UP000265566"/>
    </source>
</evidence>
<dbReference type="SUPFAM" id="SSF82199">
    <property type="entry name" value="SET domain"/>
    <property type="match status" value="1"/>
</dbReference>
<keyword evidence="5" id="KW-0479">Metal-binding</keyword>
<dbReference type="Gene3D" id="3.30.40.10">
    <property type="entry name" value="Zinc/RING finger domain, C3HC4 (zinc finger)"/>
    <property type="match status" value="1"/>
</dbReference>
<gene>
    <name evidence="14" type="ORF">MtrunA17_Chr1g0149581</name>
</gene>
<name>A0A396JJQ3_MEDTR</name>
<dbReference type="SUPFAM" id="SSF57903">
    <property type="entry name" value="FYVE/PHD zinc finger"/>
    <property type="match status" value="1"/>
</dbReference>
<reference evidence="15" key="1">
    <citation type="journal article" date="2018" name="Nat. Plants">
        <title>Whole-genome landscape of Medicago truncatula symbiotic genes.</title>
        <authorList>
            <person name="Pecrix Y."/>
            <person name="Staton S.E."/>
            <person name="Sallet E."/>
            <person name="Lelandais-Briere C."/>
            <person name="Moreau S."/>
            <person name="Carrere S."/>
            <person name="Blein T."/>
            <person name="Jardinaud M.F."/>
            <person name="Latrasse D."/>
            <person name="Zouine M."/>
            <person name="Zahm M."/>
            <person name="Kreplak J."/>
            <person name="Mayjonade B."/>
            <person name="Satge C."/>
            <person name="Perez M."/>
            <person name="Cauet S."/>
            <person name="Marande W."/>
            <person name="Chantry-Darmon C."/>
            <person name="Lopez-Roques C."/>
            <person name="Bouchez O."/>
            <person name="Berard A."/>
            <person name="Debelle F."/>
            <person name="Munos S."/>
            <person name="Bendahmane A."/>
            <person name="Berges H."/>
            <person name="Niebel A."/>
            <person name="Buitink J."/>
            <person name="Frugier F."/>
            <person name="Benhamed M."/>
            <person name="Crespi M."/>
            <person name="Gouzy J."/>
            <person name="Gamas P."/>
        </authorList>
    </citation>
    <scope>NUCLEOTIDE SEQUENCE [LARGE SCALE GENOMIC DNA]</scope>
    <source>
        <strain evidence="15">cv. Jemalong A17</strain>
    </source>
</reference>
<dbReference type="InterPro" id="IPR001214">
    <property type="entry name" value="SET_dom"/>
</dbReference>
<evidence type="ECO:0000256" key="9">
    <source>
        <dbReference type="ARBA" id="ARBA00023163"/>
    </source>
</evidence>
<keyword evidence="6" id="KW-0863">Zinc-finger</keyword>
<dbReference type="InterPro" id="IPR013083">
    <property type="entry name" value="Znf_RING/FYVE/PHD"/>
</dbReference>
<evidence type="ECO:0000256" key="11">
    <source>
        <dbReference type="SAM" id="MobiDB-lite"/>
    </source>
</evidence>
<evidence type="ECO:0000259" key="12">
    <source>
        <dbReference type="PROSITE" id="PS50280"/>
    </source>
</evidence>
<feature type="region of interest" description="Disordered" evidence="11">
    <location>
        <begin position="989"/>
        <end position="1037"/>
    </location>
</feature>
<comment type="subcellular location">
    <subcellularLocation>
        <location evidence="1">Nucleus</location>
    </subcellularLocation>
</comment>
<dbReference type="OrthoDB" id="308383at2759"/>
<dbReference type="PANTHER" id="PTHR45838">
    <property type="entry name" value="HISTONE-LYSINE-N-METHYLTRANSFERASE 2 KMT2 FAMILY MEMBER"/>
    <property type="match status" value="1"/>
</dbReference>
<dbReference type="PROSITE" id="PS50868">
    <property type="entry name" value="POST_SET"/>
    <property type="match status" value="1"/>
</dbReference>
<dbReference type="Gramene" id="rna357">
    <property type="protein sequence ID" value="RHN76961.1"/>
    <property type="gene ID" value="gene357"/>
</dbReference>
<dbReference type="InterPro" id="IPR019787">
    <property type="entry name" value="Znf_PHD-finger"/>
</dbReference>
<feature type="domain" description="SET" evidence="12">
    <location>
        <begin position="1521"/>
        <end position="1642"/>
    </location>
</feature>
<evidence type="ECO:0000256" key="7">
    <source>
        <dbReference type="ARBA" id="ARBA00022833"/>
    </source>
</evidence>
<feature type="compositionally biased region" description="Polar residues" evidence="11">
    <location>
        <begin position="1016"/>
        <end position="1027"/>
    </location>
</feature>
<dbReference type="PROSITE" id="PS50280">
    <property type="entry name" value="SET"/>
    <property type="match status" value="1"/>
</dbReference>
<organism evidence="14 15">
    <name type="scientific">Medicago truncatula</name>
    <name type="common">Barrel medic</name>
    <name type="synonym">Medicago tribuloides</name>
    <dbReference type="NCBI Taxonomy" id="3880"/>
    <lineage>
        <taxon>Eukaryota</taxon>
        <taxon>Viridiplantae</taxon>
        <taxon>Streptophyta</taxon>
        <taxon>Embryophyta</taxon>
        <taxon>Tracheophyta</taxon>
        <taxon>Spermatophyta</taxon>
        <taxon>Magnoliopsida</taxon>
        <taxon>eudicotyledons</taxon>
        <taxon>Gunneridae</taxon>
        <taxon>Pentapetalae</taxon>
        <taxon>rosids</taxon>
        <taxon>fabids</taxon>
        <taxon>Fabales</taxon>
        <taxon>Fabaceae</taxon>
        <taxon>Papilionoideae</taxon>
        <taxon>50 kb inversion clade</taxon>
        <taxon>NPAAA clade</taxon>
        <taxon>Hologalegina</taxon>
        <taxon>IRL clade</taxon>
        <taxon>Trifolieae</taxon>
        <taxon>Medicago</taxon>
    </lineage>
</organism>
<dbReference type="EC" id="2.1.1.43" evidence="14"/>
<keyword evidence="3 14" id="KW-0808">Transferase</keyword>
<proteinExistence type="predicted"/>
<evidence type="ECO:0000256" key="6">
    <source>
        <dbReference type="ARBA" id="ARBA00022771"/>
    </source>
</evidence>
<evidence type="ECO:0000256" key="8">
    <source>
        <dbReference type="ARBA" id="ARBA00023015"/>
    </source>
</evidence>
<keyword evidence="2 14" id="KW-0489">Methyltransferase</keyword>
<keyword evidence="9" id="KW-0804">Transcription</keyword>
<dbReference type="Pfam" id="PF00856">
    <property type="entry name" value="SET"/>
    <property type="match status" value="1"/>
</dbReference>
<keyword evidence="8" id="KW-0805">Transcription regulation</keyword>
<evidence type="ECO:0000256" key="10">
    <source>
        <dbReference type="ARBA" id="ARBA00023242"/>
    </source>
</evidence>
<dbReference type="PANTHER" id="PTHR45838:SF4">
    <property type="entry name" value="HISTONE-LYSINE N-METHYLTRANSFERASE TRITHORAX"/>
    <property type="match status" value="1"/>
</dbReference>
<evidence type="ECO:0000313" key="14">
    <source>
        <dbReference type="EMBL" id="RHN76961.1"/>
    </source>
</evidence>
<comment type="caution">
    <text evidence="14">The sequence shown here is derived from an EMBL/GenBank/DDBJ whole genome shotgun (WGS) entry which is preliminary data.</text>
</comment>
<dbReference type="SMART" id="SM00508">
    <property type="entry name" value="PostSET"/>
    <property type="match status" value="1"/>
</dbReference>
<dbReference type="Gene3D" id="2.170.270.10">
    <property type="entry name" value="SET domain"/>
    <property type="match status" value="1"/>
</dbReference>
<dbReference type="Pfam" id="PF16135">
    <property type="entry name" value="TDBD"/>
    <property type="match status" value="1"/>
</dbReference>
<feature type="region of interest" description="Disordered" evidence="11">
    <location>
        <begin position="1126"/>
        <end position="1147"/>
    </location>
</feature>
<dbReference type="InterPro" id="IPR003616">
    <property type="entry name" value="Post-SET_dom"/>
</dbReference>
<evidence type="ECO:0000256" key="2">
    <source>
        <dbReference type="ARBA" id="ARBA00022603"/>
    </source>
</evidence>
<dbReference type="InterPro" id="IPR046341">
    <property type="entry name" value="SET_dom_sf"/>
</dbReference>
<dbReference type="Proteomes" id="UP000265566">
    <property type="component" value="Chromosome 1"/>
</dbReference>
<evidence type="ECO:0000259" key="13">
    <source>
        <dbReference type="PROSITE" id="PS50868"/>
    </source>
</evidence>